<evidence type="ECO:0000313" key="4">
    <source>
        <dbReference type="Proteomes" id="UP000799538"/>
    </source>
</evidence>
<gene>
    <name evidence="3" type="ORF">BDZ85DRAFT_127823</name>
</gene>
<protein>
    <submittedName>
        <fullName evidence="3">Uncharacterized protein</fullName>
    </submittedName>
</protein>
<proteinExistence type="predicted"/>
<organism evidence="3 4">
    <name type="scientific">Elsinoe ampelina</name>
    <dbReference type="NCBI Taxonomy" id="302913"/>
    <lineage>
        <taxon>Eukaryota</taxon>
        <taxon>Fungi</taxon>
        <taxon>Dikarya</taxon>
        <taxon>Ascomycota</taxon>
        <taxon>Pezizomycotina</taxon>
        <taxon>Dothideomycetes</taxon>
        <taxon>Dothideomycetidae</taxon>
        <taxon>Myriangiales</taxon>
        <taxon>Elsinoaceae</taxon>
        <taxon>Elsinoe</taxon>
    </lineage>
</organism>
<dbReference type="OrthoDB" id="10552978at2759"/>
<keyword evidence="4" id="KW-1185">Reference proteome</keyword>
<feature type="region of interest" description="Disordered" evidence="1">
    <location>
        <begin position="215"/>
        <end position="254"/>
    </location>
</feature>
<keyword evidence="2" id="KW-0732">Signal</keyword>
<feature type="compositionally biased region" description="Low complexity" evidence="1">
    <location>
        <begin position="234"/>
        <end position="247"/>
    </location>
</feature>
<feature type="region of interest" description="Disordered" evidence="1">
    <location>
        <begin position="70"/>
        <end position="172"/>
    </location>
</feature>
<evidence type="ECO:0000256" key="2">
    <source>
        <dbReference type="SAM" id="SignalP"/>
    </source>
</evidence>
<sequence length="254" mass="25882">MRPSTLGIHCLLAVLAYGAAIDTSKTAAGLIARDQRYAEAEYGALNRRNEFPASDPLDGMSTEPLVAAHDLAKRAPKKPKVDTSPVDTKTGKPGEATPPNSAGAPPAPTDKNAPANALKDTPPASPVDKQQPGGNQPNGLPNGPPPPGQQFGQDRELPGQGMMPQQEFNPNAGMKTNAALGIVGSTAPVAAMGATEFMNAENAHQNQMEYGQATGMIPPTGGVPPTQMPGGTGIPTSPTSSTGSTQTGAGGQQY</sequence>
<name>A0A6A6G9P2_9PEZI</name>
<feature type="signal peptide" evidence="2">
    <location>
        <begin position="1"/>
        <end position="20"/>
    </location>
</feature>
<dbReference type="AlphaFoldDB" id="A0A6A6G9P2"/>
<evidence type="ECO:0000313" key="3">
    <source>
        <dbReference type="EMBL" id="KAF2222414.1"/>
    </source>
</evidence>
<dbReference type="Proteomes" id="UP000799538">
    <property type="component" value="Unassembled WGS sequence"/>
</dbReference>
<reference evidence="4" key="1">
    <citation type="journal article" date="2020" name="Stud. Mycol.">
        <title>101 Dothideomycetes genomes: A test case for predicting lifestyles and emergence of pathogens.</title>
        <authorList>
            <person name="Haridas S."/>
            <person name="Albert R."/>
            <person name="Binder M."/>
            <person name="Bloem J."/>
            <person name="LaButti K."/>
            <person name="Salamov A."/>
            <person name="Andreopoulos B."/>
            <person name="Baker S."/>
            <person name="Barry K."/>
            <person name="Bills G."/>
            <person name="Bluhm B."/>
            <person name="Cannon C."/>
            <person name="Castanera R."/>
            <person name="Culley D."/>
            <person name="Daum C."/>
            <person name="Ezra D."/>
            <person name="Gonzalez J."/>
            <person name="Henrissat B."/>
            <person name="Kuo A."/>
            <person name="Liang C."/>
            <person name="Lipzen A."/>
            <person name="Lutzoni F."/>
            <person name="Magnuson J."/>
            <person name="Mondo S."/>
            <person name="Nolan M."/>
            <person name="Ohm R."/>
            <person name="Pangilinan J."/>
            <person name="Park H.-J."/>
            <person name="Ramirez L."/>
            <person name="Alfaro M."/>
            <person name="Sun H."/>
            <person name="Tritt A."/>
            <person name="Yoshinaga Y."/>
            <person name="Zwiers L.-H."/>
            <person name="Turgeon B."/>
            <person name="Goodwin S."/>
            <person name="Spatafora J."/>
            <person name="Crous P."/>
            <person name="Grigoriev I."/>
        </authorList>
    </citation>
    <scope>NUCLEOTIDE SEQUENCE [LARGE SCALE GENOMIC DNA]</scope>
    <source>
        <strain evidence="4">CECT 20119</strain>
    </source>
</reference>
<dbReference type="EMBL" id="ML992508">
    <property type="protein sequence ID" value="KAF2222414.1"/>
    <property type="molecule type" value="Genomic_DNA"/>
</dbReference>
<accession>A0A6A6G9P2</accession>
<feature type="compositionally biased region" description="Low complexity" evidence="1">
    <location>
        <begin position="130"/>
        <end position="141"/>
    </location>
</feature>
<evidence type="ECO:0000256" key="1">
    <source>
        <dbReference type="SAM" id="MobiDB-lite"/>
    </source>
</evidence>
<feature type="chain" id="PRO_5025365054" evidence="2">
    <location>
        <begin position="21"/>
        <end position="254"/>
    </location>
</feature>